<dbReference type="EMBL" id="JACHGN010000002">
    <property type="protein sequence ID" value="MBB5131365.1"/>
    <property type="molecule type" value="Genomic_DNA"/>
</dbReference>
<evidence type="ECO:0000256" key="1">
    <source>
        <dbReference type="SAM" id="SignalP"/>
    </source>
</evidence>
<reference evidence="2 3" key="1">
    <citation type="submission" date="2020-08" db="EMBL/GenBank/DDBJ databases">
        <title>Genomic Encyclopedia of Type Strains, Phase IV (KMG-IV): sequencing the most valuable type-strain genomes for metagenomic binning, comparative biology and taxonomic classification.</title>
        <authorList>
            <person name="Goeker M."/>
        </authorList>
    </citation>
    <scope>NUCLEOTIDE SEQUENCE [LARGE SCALE GENOMIC DNA]</scope>
    <source>
        <strain evidence="2 3">DSM 45615</strain>
    </source>
</reference>
<name>A0A840P5S4_9ACTN</name>
<protein>
    <submittedName>
        <fullName evidence="2">Uncharacterized protein</fullName>
    </submittedName>
</protein>
<accession>A0A840P5S4</accession>
<evidence type="ECO:0000313" key="2">
    <source>
        <dbReference type="EMBL" id="MBB5131365.1"/>
    </source>
</evidence>
<proteinExistence type="predicted"/>
<feature type="signal peptide" evidence="1">
    <location>
        <begin position="1"/>
        <end position="33"/>
    </location>
</feature>
<dbReference type="AlphaFoldDB" id="A0A840P5S4"/>
<keyword evidence="3" id="KW-1185">Reference proteome</keyword>
<feature type="chain" id="PRO_5032383627" evidence="1">
    <location>
        <begin position="34"/>
        <end position="1041"/>
    </location>
</feature>
<comment type="caution">
    <text evidence="2">The sequence shown here is derived from an EMBL/GenBank/DDBJ whole genome shotgun (WGS) entry which is preliminary data.</text>
</comment>
<dbReference type="Gene3D" id="2.60.120.560">
    <property type="entry name" value="Exo-inulinase, domain 1"/>
    <property type="match status" value="1"/>
</dbReference>
<dbReference type="Proteomes" id="UP000578449">
    <property type="component" value="Unassembled WGS sequence"/>
</dbReference>
<dbReference type="SUPFAM" id="SSF81853">
    <property type="entry name" value="Family 10 polysaccharide lyase"/>
    <property type="match status" value="1"/>
</dbReference>
<organism evidence="2 3">
    <name type="scientific">Thermocatellispora tengchongensis</name>
    <dbReference type="NCBI Taxonomy" id="1073253"/>
    <lineage>
        <taxon>Bacteria</taxon>
        <taxon>Bacillati</taxon>
        <taxon>Actinomycetota</taxon>
        <taxon>Actinomycetes</taxon>
        <taxon>Streptosporangiales</taxon>
        <taxon>Streptosporangiaceae</taxon>
        <taxon>Thermocatellispora</taxon>
    </lineage>
</organism>
<evidence type="ECO:0000313" key="3">
    <source>
        <dbReference type="Proteomes" id="UP000578449"/>
    </source>
</evidence>
<dbReference type="RefSeq" id="WP_185048204.1">
    <property type="nucleotide sequence ID" value="NZ_BAABIX010000023.1"/>
</dbReference>
<sequence>MRSKRAGARARGGRRVTAAALGLALALAPSAQAAWAETAPLPQGAQTAAPLAAVAPPAVPAVVSGPLPEVAALDPAAIDLAGFTGLEQQIAPYLGNLARLANSVNDDSATNYGYITCNCWRTGQGPGDARVMENVLTLAYFYTANRPWNPYYRDAALRQRLEAALQFTLSRQNADGSFPQGSGDVHSRAATGFALELYAIMLELLDADGTVDPALVSALTQSMKAAGVWFLEDEEVWGPRGSQFANQVAGGLVGISRLLGRFGDPALRARFEQRLADHERISQGEAGFFRDGTVAHRYSLEVESEDLAGWADPATQATIDRMQSRYMDWAQYNLLYDKVLDGYFINTAIDSRHRGWNYADELPIGSNNLWGAKIPQARAYSATQEEMRQRREDFAEGGWEKSVAPLIAPTWAYLDPAVVRDVALKEEYYPAATERRAAIGTLRPYAGGPYTEYRPDSALGQRFVFAKRPAYAVGLGFGRHFNTQYGFWDNQRFGLNYLYDPELGVVIQGQNAPQIGAPRTRPVDAELSWGTGWTAADGPHFDSYDQPVPAFYLDGAPVDPATVKGLEALEIRYAAENAPVTKSVTLGDTLKVRVSGSGQFFERIPLVLEPDDTLQWIGGGGVQVGSRATAENVSGVVVNRDGRSVEIRWTGAGTATLWPSSFPVAGGKRTLQVLDVKAAGELSYDVRVLDDACVGSDESATVRIGARDTGVPNPDDGTGCTVADLIRADEQWESHGAFVSHVTKTAHRLARADVLSRRDAARLVTAAARSDVGQDLVTARLDAATATAGQELTVHVAGRDIGEVTVSGPCLTADATAAGPGEVKVAVRETTLPGECPLQVRTLRTSGTAEIDALDLRIVPDAEGVVFRDGFSSPAATSQAWTAVDGTWTVADGVYRQQDTTRTGWRSVIDDLRITDGFVETDITFRTLATSTAFGGVQVRTAKPGDAYTQSGYLIYLRPNGSVDVYRAGTGVIATGTGAAVTGPVKLRVELRGAEIRAFVGGETTPRVTVTDPNPIGGPGSVQLITGRAAVDFDNVRVALT</sequence>
<gene>
    <name evidence="2" type="ORF">HNP84_001071</name>
</gene>
<keyword evidence="1" id="KW-0732">Signal</keyword>